<keyword evidence="2" id="KW-1185">Reference proteome</keyword>
<dbReference type="EMBL" id="JAJUBB010000006">
    <property type="protein sequence ID" value="MDD1781667.1"/>
    <property type="molecule type" value="Genomic_DNA"/>
</dbReference>
<dbReference type="RefSeq" id="WP_274142132.1">
    <property type="nucleotide sequence ID" value="NZ_JAJUBB010000006.1"/>
</dbReference>
<protein>
    <submittedName>
        <fullName evidence="1">Uncharacterized protein</fullName>
    </submittedName>
</protein>
<gene>
    <name evidence="1" type="ORF">LRP49_10720</name>
</gene>
<organism evidence="1 2">
    <name type="scientific">Enterovibrio qingdaonensis</name>
    <dbReference type="NCBI Taxonomy" id="2899818"/>
    <lineage>
        <taxon>Bacteria</taxon>
        <taxon>Pseudomonadati</taxon>
        <taxon>Pseudomonadota</taxon>
        <taxon>Gammaproteobacteria</taxon>
        <taxon>Vibrionales</taxon>
        <taxon>Vibrionaceae</taxon>
        <taxon>Enterovibrio</taxon>
    </lineage>
</organism>
<dbReference type="PROSITE" id="PS51257">
    <property type="entry name" value="PROKAR_LIPOPROTEIN"/>
    <property type="match status" value="1"/>
</dbReference>
<evidence type="ECO:0000313" key="1">
    <source>
        <dbReference type="EMBL" id="MDD1781667.1"/>
    </source>
</evidence>
<evidence type="ECO:0000313" key="2">
    <source>
        <dbReference type="Proteomes" id="UP001149821"/>
    </source>
</evidence>
<comment type="caution">
    <text evidence="1">The sequence shown here is derived from an EMBL/GenBank/DDBJ whole genome shotgun (WGS) entry which is preliminary data.</text>
</comment>
<name>A0ABT5QL13_9GAMM</name>
<sequence>MKSQLPCPDCQTSISFDLNMLLSGTSFSCPCCNLRFNLAPCSKPQLTKAVEGFAELQHLNQQANAAASNQAMGG</sequence>
<accession>A0ABT5QL13</accession>
<dbReference type="Proteomes" id="UP001149821">
    <property type="component" value="Unassembled WGS sequence"/>
</dbReference>
<proteinExistence type="predicted"/>
<reference evidence="1" key="1">
    <citation type="submission" date="2021-12" db="EMBL/GenBank/DDBJ databases">
        <title>Enterovibrio ZSDZ35 sp. nov. and Enterovibrio ZSDZ42 sp. nov., isolated from coastal seawater in Qingdao.</title>
        <authorList>
            <person name="Zhang P."/>
        </authorList>
    </citation>
    <scope>NUCLEOTIDE SEQUENCE</scope>
    <source>
        <strain evidence="1">ZSDZ35</strain>
    </source>
</reference>